<protein>
    <submittedName>
        <fullName evidence="1">Uncharacterized protein</fullName>
    </submittedName>
</protein>
<accession>A0A0G1SKS5</accession>
<name>A0A0G1SKS5_9BACT</name>
<proteinExistence type="predicted"/>
<sequence length="384" mass="43636">MPTTEEVLHGLEAFKKHVTDYENSFRKRNKLPKNFDYRPYRWCSRDIVFSLLVVKHNRKGNFLEVDVCLIANPPQYVENSGAKVALGFLLSESYKCGGSMEIVFTSNVEGGRVPAYICDLAIEMGVKLKHVFEGHITPFEARQLYLGLAGFSQTAKEKIMKMAVDKLISPERVCFLIMGGVWSLSEAESIILGSRHPERLLQSASDPEDRHLYLNDLRVAGSAILGGVLDRKLLRTELFEGGQIVESEDEESPLAIDFDSVYFAKIYHADTELMIPWIDENKMLSAGQRMVVLVRARSDGEIQKYFLNDLGSLKKLIAKYRKDATTMVFYLVPRDFEDVSLAFQTQIISQLKKEGVYLMLAPDSMTSLDKEAIRRLETGRRTRQ</sequence>
<gene>
    <name evidence="1" type="ORF">UX47_C0001G0203</name>
</gene>
<organism evidence="1 2">
    <name type="scientific">Candidatus Collierbacteria bacterium GW2011_GWA2_46_26</name>
    <dbReference type="NCBI Taxonomy" id="1618381"/>
    <lineage>
        <taxon>Bacteria</taxon>
        <taxon>Candidatus Collieribacteriota</taxon>
    </lineage>
</organism>
<dbReference type="Proteomes" id="UP000034794">
    <property type="component" value="Unassembled WGS sequence"/>
</dbReference>
<evidence type="ECO:0000313" key="1">
    <source>
        <dbReference type="EMBL" id="KKU33920.1"/>
    </source>
</evidence>
<comment type="caution">
    <text evidence="1">The sequence shown here is derived from an EMBL/GenBank/DDBJ whole genome shotgun (WGS) entry which is preliminary data.</text>
</comment>
<dbReference type="EMBL" id="LCMI01000001">
    <property type="protein sequence ID" value="KKU33920.1"/>
    <property type="molecule type" value="Genomic_DNA"/>
</dbReference>
<evidence type="ECO:0000313" key="2">
    <source>
        <dbReference type="Proteomes" id="UP000034794"/>
    </source>
</evidence>
<reference evidence="1 2" key="1">
    <citation type="journal article" date="2015" name="Nature">
        <title>rRNA introns, odd ribosomes, and small enigmatic genomes across a large radiation of phyla.</title>
        <authorList>
            <person name="Brown C.T."/>
            <person name="Hug L.A."/>
            <person name="Thomas B.C."/>
            <person name="Sharon I."/>
            <person name="Castelle C.J."/>
            <person name="Singh A."/>
            <person name="Wilkins M.J."/>
            <person name="Williams K.H."/>
            <person name="Banfield J.F."/>
        </authorList>
    </citation>
    <scope>NUCLEOTIDE SEQUENCE [LARGE SCALE GENOMIC DNA]</scope>
</reference>
<dbReference type="AlphaFoldDB" id="A0A0G1SKS5"/>